<evidence type="ECO:0000313" key="4">
    <source>
        <dbReference type="Proteomes" id="UP000000542"/>
    </source>
</evidence>
<dbReference type="KEGG" id="lma:LMJF_29_1200"/>
<proteinExistence type="predicted"/>
<dbReference type="InParanoid" id="E9ADX8"/>
<reference evidence="3 4" key="2">
    <citation type="journal article" date="2011" name="Genome Res.">
        <title>Chromosome and gene copy number variation allow major structural change between species and strains of Leishmania.</title>
        <authorList>
            <person name="Rogers M.B."/>
            <person name="Hilley J.D."/>
            <person name="Dickens N.J."/>
            <person name="Wilkes J."/>
            <person name="Bates P.A."/>
            <person name="Depledge D.P."/>
            <person name="Harris D."/>
            <person name="Her Y."/>
            <person name="Herzyk P."/>
            <person name="Imamura H."/>
            <person name="Otto T.D."/>
            <person name="Sanders M."/>
            <person name="Seeger K."/>
            <person name="Dujardin J.C."/>
            <person name="Berriman M."/>
            <person name="Smith D.F."/>
            <person name="Hertz-Fowler C."/>
            <person name="Mottram J.C."/>
        </authorList>
    </citation>
    <scope>NUCLEOTIDE SEQUENCE [LARGE SCALE GENOMIC DNA]</scope>
    <source>
        <strain evidence="4">MHOM/IL/81/Friedlin</strain>
    </source>
</reference>
<gene>
    <name evidence="3" type="ORF">LMJF_29_1200</name>
</gene>
<dbReference type="VEuPathDB" id="TriTrypDB:LmjF.29.1200"/>
<dbReference type="VEuPathDB" id="TriTrypDB:LMJFC_290019600"/>
<dbReference type="AlphaFoldDB" id="E9ADX8"/>
<dbReference type="eggNOG" id="ENOG502SD81">
    <property type="taxonomic scope" value="Eukaryota"/>
</dbReference>
<dbReference type="RefSeq" id="XP_003722199.1">
    <property type="nucleotide sequence ID" value="XM_003722151.1"/>
</dbReference>
<dbReference type="GeneID" id="12980979"/>
<sequence length="607" mass="64821">MQPLMAYPGFFRLTAAARVALVALCLALAFLSVAAVAAPTFSASATAQQYRDRRVAHLRAALLDKAPYHVGALPDPPLEWGLHTACKKFGRGCPDTYVQFLEELVALLEGEVADGDGCDVAGAVAAKRKGAEHATCQAQPELGSIAVTRVASVVEAPERCINGVDDGVADAAVSLAALLPCDLRLPLQLSWLYEARKRLENLLHLLAIRESELRRDGVAPAPLQRLYHVPSAEHIHLVEDLDGAVTARLHTACAIGSASSSAPLPAGWTLQKWEDVYGLWCRHVEQQHRNRRDDSLGATSVIAASPSSLVPLPRKAWYCVALHHATLYLQLLVRADQLLAWAWDWTFYTAVPSAFLVCVLLWLCVGDAWTEAAEAFVVNASAVTADAAGQGDGVVKEASASRDTTPSATPHECRPPSATTGSPSTLTASSAVRGGEAAPSLSPMASVALAEGRRDTPLAGYGAVPASEHCPHQHQGQLEGQQQRRAALLRRRFAVSALHRSPTLFLLKLRLLLCLLVAGQLLWSLWRVLAASYDVTASAAPLVQFFLPSWLLVCLSAYLVVPLQMMVLGTALKGALNAHEELLSFQAKCAAEQRALLNAAGVLPLGG</sequence>
<keyword evidence="2" id="KW-1133">Transmembrane helix</keyword>
<dbReference type="Proteomes" id="UP000000542">
    <property type="component" value="Chromosome 29"/>
</dbReference>
<dbReference type="VEuPathDB" id="TriTrypDB:LMJLV39_290018400"/>
<dbReference type="HOGENOM" id="CLU_450152_0_0_1"/>
<feature type="transmembrane region" description="Helical" evidence="2">
    <location>
        <begin position="542"/>
        <end position="561"/>
    </location>
</feature>
<dbReference type="OMA" id="FGRGCPD"/>
<reference evidence="3 4" key="1">
    <citation type="journal article" date="2005" name="Science">
        <title>The genome of the kinetoplastid parasite, Leishmania major.</title>
        <authorList>
            <person name="Ivens A.C."/>
            <person name="Peacock C.S."/>
            <person name="Worthey E.A."/>
            <person name="Murphy L."/>
            <person name="Aggarwal G."/>
            <person name="Berriman M."/>
            <person name="Sisk E."/>
            <person name="Rajandream M.A."/>
            <person name="Adlem E."/>
            <person name="Aert R."/>
            <person name="Anupama A."/>
            <person name="Apostolou Z."/>
            <person name="Attipoe P."/>
            <person name="Bason N."/>
            <person name="Bauser C."/>
            <person name="Beck A."/>
            <person name="Beverley S.M."/>
            <person name="Bianchettin G."/>
            <person name="Borzym K."/>
            <person name="Bothe G."/>
            <person name="Bruschi C.V."/>
            <person name="Collins M."/>
            <person name="Cadag E."/>
            <person name="Ciarloni L."/>
            <person name="Clayton C."/>
            <person name="Coulson R.M."/>
            <person name="Cronin A."/>
            <person name="Cruz A.K."/>
            <person name="Davies R.M."/>
            <person name="De Gaudenzi J."/>
            <person name="Dobson D.E."/>
            <person name="Duesterhoeft A."/>
            <person name="Fazelina G."/>
            <person name="Fosker N."/>
            <person name="Frasch A.C."/>
            <person name="Fraser A."/>
            <person name="Fuchs M."/>
            <person name="Gabel C."/>
            <person name="Goble A."/>
            <person name="Goffeau A."/>
            <person name="Harris D."/>
            <person name="Hertz-Fowler C."/>
            <person name="Hilbert H."/>
            <person name="Horn D."/>
            <person name="Huang Y."/>
            <person name="Klages S."/>
            <person name="Knights A."/>
            <person name="Kube M."/>
            <person name="Larke N."/>
            <person name="Litvin L."/>
            <person name="Lord A."/>
            <person name="Louie T."/>
            <person name="Marra M."/>
            <person name="Masuy D."/>
            <person name="Matthews K."/>
            <person name="Michaeli S."/>
            <person name="Mottram J.C."/>
            <person name="Muller-Auer S."/>
            <person name="Munden H."/>
            <person name="Nelson S."/>
            <person name="Norbertczak H."/>
            <person name="Oliver K."/>
            <person name="O'neil S."/>
            <person name="Pentony M."/>
            <person name="Pohl T.M."/>
            <person name="Price C."/>
            <person name="Purnelle B."/>
            <person name="Quail M.A."/>
            <person name="Rabbinowitsch E."/>
            <person name="Reinhardt R."/>
            <person name="Rieger M."/>
            <person name="Rinta J."/>
            <person name="Robben J."/>
            <person name="Robertson L."/>
            <person name="Ruiz J.C."/>
            <person name="Rutter S."/>
            <person name="Saunders D."/>
            <person name="Schafer M."/>
            <person name="Schein J."/>
            <person name="Schwartz D.C."/>
            <person name="Seeger K."/>
            <person name="Seyler A."/>
            <person name="Sharp S."/>
            <person name="Shin H."/>
            <person name="Sivam D."/>
            <person name="Squares R."/>
            <person name="Squares S."/>
            <person name="Tosato V."/>
            <person name="Vogt C."/>
            <person name="Volckaert G."/>
            <person name="Wambutt R."/>
            <person name="Warren T."/>
            <person name="Wedler H."/>
            <person name="Woodward J."/>
            <person name="Zhou S."/>
            <person name="Zimmermann W."/>
            <person name="Smith D.F."/>
            <person name="Blackwell J.M."/>
            <person name="Stuart K.D."/>
            <person name="Barrell B."/>
            <person name="Myler P.J."/>
        </authorList>
    </citation>
    <scope>NUCLEOTIDE SEQUENCE [LARGE SCALE GENOMIC DNA]</scope>
    <source>
        <strain evidence="4">MHOM/IL/81/Friedlin</strain>
    </source>
</reference>
<feature type="region of interest" description="Disordered" evidence="1">
    <location>
        <begin position="391"/>
        <end position="439"/>
    </location>
</feature>
<evidence type="ECO:0000313" key="3">
    <source>
        <dbReference type="EMBL" id="CBZ12457.1"/>
    </source>
</evidence>
<dbReference type="VEuPathDB" id="TriTrypDB:LMJSD75_290018500"/>
<accession>E9ADX8</accession>
<dbReference type="EMBL" id="FR796425">
    <property type="protein sequence ID" value="CBZ12457.1"/>
    <property type="molecule type" value="Genomic_DNA"/>
</dbReference>
<evidence type="ECO:0000256" key="1">
    <source>
        <dbReference type="SAM" id="MobiDB-lite"/>
    </source>
</evidence>
<keyword evidence="2" id="KW-0812">Transmembrane</keyword>
<name>E9ADX8_LEIMA</name>
<feature type="transmembrane region" description="Helical" evidence="2">
    <location>
        <begin position="345"/>
        <end position="365"/>
    </location>
</feature>
<feature type="transmembrane region" description="Helical" evidence="2">
    <location>
        <begin position="509"/>
        <end position="530"/>
    </location>
</feature>
<evidence type="ECO:0000256" key="2">
    <source>
        <dbReference type="SAM" id="Phobius"/>
    </source>
</evidence>
<keyword evidence="2" id="KW-0472">Membrane</keyword>
<feature type="compositionally biased region" description="Polar residues" evidence="1">
    <location>
        <begin position="417"/>
        <end position="430"/>
    </location>
</feature>
<protein>
    <submittedName>
        <fullName evidence="3">Uncharacterized protein</fullName>
    </submittedName>
</protein>
<organism evidence="3 4">
    <name type="scientific">Leishmania major</name>
    <dbReference type="NCBI Taxonomy" id="5664"/>
    <lineage>
        <taxon>Eukaryota</taxon>
        <taxon>Discoba</taxon>
        <taxon>Euglenozoa</taxon>
        <taxon>Kinetoplastea</taxon>
        <taxon>Metakinetoplastina</taxon>
        <taxon>Trypanosomatida</taxon>
        <taxon>Trypanosomatidae</taxon>
        <taxon>Leishmaniinae</taxon>
        <taxon>Leishmania</taxon>
    </lineage>
</organism>
<keyword evidence="4" id="KW-1185">Reference proteome</keyword>